<gene>
    <name evidence="4" type="ORF">GCM10023217_18050</name>
</gene>
<accession>A0ABP8Z772</accession>
<evidence type="ECO:0000256" key="3">
    <source>
        <dbReference type="ARBA" id="ARBA00022691"/>
    </source>
</evidence>
<dbReference type="SUPFAM" id="SSF53335">
    <property type="entry name" value="S-adenosyl-L-methionine-dependent methyltransferases"/>
    <property type="match status" value="1"/>
</dbReference>
<dbReference type="PANTHER" id="PTHR10509">
    <property type="entry name" value="O-METHYLTRANSFERASE-RELATED"/>
    <property type="match status" value="1"/>
</dbReference>
<keyword evidence="1" id="KW-0489">Methyltransferase</keyword>
<protein>
    <submittedName>
        <fullName evidence="4">O-methyltransferase</fullName>
    </submittedName>
</protein>
<dbReference type="EMBL" id="BAABIE010000007">
    <property type="protein sequence ID" value="GAA4748323.1"/>
    <property type="molecule type" value="Genomic_DNA"/>
</dbReference>
<dbReference type="InterPro" id="IPR002935">
    <property type="entry name" value="SAM_O-MeTrfase"/>
</dbReference>
<dbReference type="InterPro" id="IPR050362">
    <property type="entry name" value="Cation-dep_OMT"/>
</dbReference>
<dbReference type="PROSITE" id="PS51682">
    <property type="entry name" value="SAM_OMT_I"/>
    <property type="match status" value="1"/>
</dbReference>
<evidence type="ECO:0000313" key="5">
    <source>
        <dbReference type="Proteomes" id="UP001500822"/>
    </source>
</evidence>
<comment type="caution">
    <text evidence="4">The sequence shown here is derived from an EMBL/GenBank/DDBJ whole genome shotgun (WGS) entry which is preliminary data.</text>
</comment>
<keyword evidence="5" id="KW-1185">Reference proteome</keyword>
<keyword evidence="3" id="KW-0949">S-adenosyl-L-methionine</keyword>
<dbReference type="Gene3D" id="3.40.50.150">
    <property type="entry name" value="Vaccinia Virus protein VP39"/>
    <property type="match status" value="1"/>
</dbReference>
<dbReference type="Pfam" id="PF01596">
    <property type="entry name" value="Methyltransf_3"/>
    <property type="match status" value="1"/>
</dbReference>
<sequence>MRPTSGAPLAQVGRGRGTLLDMTELGTTDKSAAALAAYAESAIIEDDALRSARARAQELGATAVSPATGALLSLFTRIANAQHVVEIGTGVGVSGLWLLAGMPPTGILTTIDPEPEHHRAARQAFADAGIAPGRTRLITGAPTDVLTRLADETYDVVFIDGPLLSYPAYVTEAVRILRPGGVLVVNNASAGGTIADPSSDDPRTFTAREAAQLIADDDRLLPAVVPVGTGLLAAAKAR</sequence>
<evidence type="ECO:0000313" key="4">
    <source>
        <dbReference type="EMBL" id="GAA4748323.1"/>
    </source>
</evidence>
<proteinExistence type="predicted"/>
<keyword evidence="2" id="KW-0808">Transferase</keyword>
<evidence type="ECO:0000256" key="1">
    <source>
        <dbReference type="ARBA" id="ARBA00022603"/>
    </source>
</evidence>
<dbReference type="PANTHER" id="PTHR10509:SF85">
    <property type="entry name" value="O-METHYLTRANSFERASE RV1220C-RELATED"/>
    <property type="match status" value="1"/>
</dbReference>
<evidence type="ECO:0000256" key="2">
    <source>
        <dbReference type="ARBA" id="ARBA00022679"/>
    </source>
</evidence>
<dbReference type="CDD" id="cd02440">
    <property type="entry name" value="AdoMet_MTases"/>
    <property type="match status" value="1"/>
</dbReference>
<dbReference type="Proteomes" id="UP001500822">
    <property type="component" value="Unassembled WGS sequence"/>
</dbReference>
<reference evidence="5" key="1">
    <citation type="journal article" date="2019" name="Int. J. Syst. Evol. Microbiol.">
        <title>The Global Catalogue of Microorganisms (GCM) 10K type strain sequencing project: providing services to taxonomists for standard genome sequencing and annotation.</title>
        <authorList>
            <consortium name="The Broad Institute Genomics Platform"/>
            <consortium name="The Broad Institute Genome Sequencing Center for Infectious Disease"/>
            <person name="Wu L."/>
            <person name="Ma J."/>
        </authorList>
    </citation>
    <scope>NUCLEOTIDE SEQUENCE [LARGE SCALE GENOMIC DNA]</scope>
    <source>
        <strain evidence="5">JCM 18077</strain>
    </source>
</reference>
<dbReference type="InterPro" id="IPR029063">
    <property type="entry name" value="SAM-dependent_MTases_sf"/>
</dbReference>
<organism evidence="4 5">
    <name type="scientific">Gordonia alkaliphila</name>
    <dbReference type="NCBI Taxonomy" id="1053547"/>
    <lineage>
        <taxon>Bacteria</taxon>
        <taxon>Bacillati</taxon>
        <taxon>Actinomycetota</taxon>
        <taxon>Actinomycetes</taxon>
        <taxon>Mycobacteriales</taxon>
        <taxon>Gordoniaceae</taxon>
        <taxon>Gordonia</taxon>
    </lineage>
</organism>
<name>A0ABP8Z772_9ACTN</name>